<dbReference type="InterPro" id="IPR001566">
    <property type="entry name" value="23S_rRNA_MeTrfase_RlmD"/>
</dbReference>
<evidence type="ECO:0000256" key="3">
    <source>
        <dbReference type="ARBA" id="ARBA00022603"/>
    </source>
</evidence>
<feature type="binding site" evidence="11">
    <location>
        <position position="79"/>
    </location>
    <ligand>
        <name>[4Fe-4S] cluster</name>
        <dbReference type="ChEBI" id="CHEBI:49883"/>
    </ligand>
</feature>
<keyword evidence="5 11" id="KW-0949">S-adenosyl-L-methionine</keyword>
<protein>
    <recommendedName>
        <fullName evidence="11">23S rRNA (uracil(1939)-C(5))-methyltransferase RlmD</fullName>
        <ecNumber evidence="11">2.1.1.190</ecNumber>
    </recommendedName>
    <alternativeName>
        <fullName evidence="11">23S rRNA(m5U1939)-methyltransferase</fullName>
    </alternativeName>
</protein>
<dbReference type="GO" id="GO:0005506">
    <property type="term" value="F:iron ion binding"/>
    <property type="evidence" value="ECO:0007669"/>
    <property type="project" value="UniProtKB-UniRule"/>
</dbReference>
<evidence type="ECO:0000259" key="14">
    <source>
        <dbReference type="PROSITE" id="PS50926"/>
    </source>
</evidence>
<dbReference type="GO" id="GO:0003723">
    <property type="term" value="F:RNA binding"/>
    <property type="evidence" value="ECO:0007669"/>
    <property type="project" value="InterPro"/>
</dbReference>
<dbReference type="GO" id="GO:0070041">
    <property type="term" value="F:rRNA (uridine-C5-)-methyltransferase activity"/>
    <property type="evidence" value="ECO:0007669"/>
    <property type="project" value="UniProtKB-UniRule"/>
</dbReference>
<dbReference type="PANTHER" id="PTHR11061">
    <property type="entry name" value="RNA M5U METHYLTRANSFERASE"/>
    <property type="match status" value="1"/>
</dbReference>
<feature type="binding site" evidence="11">
    <location>
        <position position="85"/>
    </location>
    <ligand>
        <name>[4Fe-4S] cluster</name>
        <dbReference type="ChEBI" id="CHEBI:49883"/>
    </ligand>
</feature>
<comment type="function">
    <text evidence="10 11">Catalyzes the formation of 5-methyl-uridine at position 1939 (m5U1939) in 23S rRNA.</text>
</comment>
<evidence type="ECO:0000256" key="11">
    <source>
        <dbReference type="HAMAP-Rule" id="MF_01010"/>
    </source>
</evidence>
<evidence type="ECO:0000256" key="2">
    <source>
        <dbReference type="ARBA" id="ARBA00022552"/>
    </source>
</evidence>
<keyword evidence="7 11" id="KW-0408">Iron</keyword>
<feature type="binding site" evidence="11 12">
    <location>
        <position position="316"/>
    </location>
    <ligand>
        <name>S-adenosyl-L-methionine</name>
        <dbReference type="ChEBI" id="CHEBI:59789"/>
    </ligand>
</feature>
<reference evidence="15 16" key="1">
    <citation type="submission" date="2018-08" db="EMBL/GenBank/DDBJ databases">
        <title>Genomic Encyclopedia of Type Strains, Phase IV (KMG-IV): sequencing the most valuable type-strain genomes for metagenomic binning, comparative biology and taxonomic classification.</title>
        <authorList>
            <person name="Goeker M."/>
        </authorList>
    </citation>
    <scope>NUCLEOTIDE SEQUENCE [LARGE SCALE GENOMIC DNA]</scope>
    <source>
        <strain evidence="15 16">DSM 26022</strain>
    </source>
</reference>
<keyword evidence="3 11" id="KW-0489">Methyltransferase</keyword>
<evidence type="ECO:0000256" key="8">
    <source>
        <dbReference type="ARBA" id="ARBA00023014"/>
    </source>
</evidence>
<dbReference type="InterPro" id="IPR010280">
    <property type="entry name" value="U5_MeTrfase_fam"/>
</dbReference>
<feature type="active site" description="Nucleophile" evidence="11 12">
    <location>
        <position position="411"/>
    </location>
</feature>
<dbReference type="GO" id="GO:0051539">
    <property type="term" value="F:4 iron, 4 sulfur cluster binding"/>
    <property type="evidence" value="ECO:0007669"/>
    <property type="project" value="UniProtKB-KW"/>
</dbReference>
<dbReference type="PANTHER" id="PTHR11061:SF49">
    <property type="entry name" value="23S RRNA (URACIL(1939)-C(5))-METHYLTRANSFERASE RLMD"/>
    <property type="match status" value="1"/>
</dbReference>
<dbReference type="InterPro" id="IPR012340">
    <property type="entry name" value="NA-bd_OB-fold"/>
</dbReference>
<keyword evidence="6 11" id="KW-0479">Metal-binding</keyword>
<dbReference type="InterPro" id="IPR030390">
    <property type="entry name" value="MeTrfase_TrmA_AS"/>
</dbReference>
<evidence type="ECO:0000256" key="1">
    <source>
        <dbReference type="ARBA" id="ARBA00022485"/>
    </source>
</evidence>
<evidence type="ECO:0000256" key="6">
    <source>
        <dbReference type="ARBA" id="ARBA00022723"/>
    </source>
</evidence>
<feature type="binding site" evidence="11 12">
    <location>
        <position position="287"/>
    </location>
    <ligand>
        <name>S-adenosyl-L-methionine</name>
        <dbReference type="ChEBI" id="CHEBI:59789"/>
    </ligand>
</feature>
<dbReference type="CDD" id="cd02440">
    <property type="entry name" value="AdoMet_MTases"/>
    <property type="match status" value="1"/>
</dbReference>
<dbReference type="Gene3D" id="2.40.50.1070">
    <property type="match status" value="1"/>
</dbReference>
<keyword evidence="16" id="KW-1185">Reference proteome</keyword>
<comment type="catalytic activity">
    <reaction evidence="9 11">
        <text>uridine(1939) in 23S rRNA + S-adenosyl-L-methionine = 5-methyluridine(1939) in 23S rRNA + S-adenosyl-L-homocysteine + H(+)</text>
        <dbReference type="Rhea" id="RHEA:42908"/>
        <dbReference type="Rhea" id="RHEA-COMP:10278"/>
        <dbReference type="Rhea" id="RHEA-COMP:10279"/>
        <dbReference type="ChEBI" id="CHEBI:15378"/>
        <dbReference type="ChEBI" id="CHEBI:57856"/>
        <dbReference type="ChEBI" id="CHEBI:59789"/>
        <dbReference type="ChEBI" id="CHEBI:65315"/>
        <dbReference type="ChEBI" id="CHEBI:74447"/>
        <dbReference type="EC" id="2.1.1.190"/>
    </reaction>
</comment>
<dbReference type="Gene3D" id="2.40.50.140">
    <property type="entry name" value="Nucleic acid-binding proteins"/>
    <property type="match status" value="1"/>
</dbReference>
<dbReference type="RefSeq" id="WP_116208226.1">
    <property type="nucleotide sequence ID" value="NZ_QUNR01000003.1"/>
</dbReference>
<dbReference type="HAMAP" id="MF_01010">
    <property type="entry name" value="23SrRNA_methyltr_RlmD"/>
    <property type="match status" value="1"/>
</dbReference>
<organism evidence="15 16">
    <name type="scientific">Paraperlucidibaca baekdonensis</name>
    <dbReference type="NCBI Taxonomy" id="748120"/>
    <lineage>
        <taxon>Bacteria</taxon>
        <taxon>Pseudomonadati</taxon>
        <taxon>Pseudomonadota</taxon>
        <taxon>Gammaproteobacteria</taxon>
        <taxon>Moraxellales</taxon>
        <taxon>Moraxellaceae</taxon>
        <taxon>Paraperlucidibaca</taxon>
    </lineage>
</organism>
<accession>A0A3E0H459</accession>
<keyword evidence="8 11" id="KW-0411">Iron-sulfur</keyword>
<evidence type="ECO:0000313" key="16">
    <source>
        <dbReference type="Proteomes" id="UP000256774"/>
    </source>
</evidence>
<keyword evidence="1 11" id="KW-0004">4Fe-4S</keyword>
<feature type="binding site" evidence="11">
    <location>
        <position position="167"/>
    </location>
    <ligand>
        <name>[4Fe-4S] cluster</name>
        <dbReference type="ChEBI" id="CHEBI:49883"/>
    </ligand>
</feature>
<dbReference type="FunFam" id="2.40.50.140:FF:000097">
    <property type="entry name" value="23S rRNA (uracil(1939)-C(5))-methyltransferase RlmD"/>
    <property type="match status" value="1"/>
</dbReference>
<dbReference type="FunFam" id="3.40.50.150:FF:000009">
    <property type="entry name" value="23S rRNA (Uracil(1939)-C(5))-methyltransferase RlmD"/>
    <property type="match status" value="1"/>
</dbReference>
<dbReference type="GO" id="GO:0070475">
    <property type="term" value="P:rRNA base methylation"/>
    <property type="evidence" value="ECO:0007669"/>
    <property type="project" value="TreeGrafter"/>
</dbReference>
<feature type="binding site" evidence="11">
    <location>
        <position position="364"/>
    </location>
    <ligand>
        <name>S-adenosyl-L-methionine</name>
        <dbReference type="ChEBI" id="CHEBI:59789"/>
    </ligand>
</feature>
<evidence type="ECO:0000256" key="4">
    <source>
        <dbReference type="ARBA" id="ARBA00022679"/>
    </source>
</evidence>
<dbReference type="InterPro" id="IPR029063">
    <property type="entry name" value="SAM-dependent_MTases_sf"/>
</dbReference>
<dbReference type="PROSITE" id="PS01230">
    <property type="entry name" value="TRMA_1"/>
    <property type="match status" value="1"/>
</dbReference>
<dbReference type="PROSITE" id="PS51687">
    <property type="entry name" value="SAM_MT_RNA_M5U"/>
    <property type="match status" value="1"/>
</dbReference>
<dbReference type="InterPro" id="IPR002792">
    <property type="entry name" value="TRAM_dom"/>
</dbReference>
<dbReference type="EMBL" id="QUNR01000003">
    <property type="protein sequence ID" value="REH37604.1"/>
    <property type="molecule type" value="Genomic_DNA"/>
</dbReference>
<feature type="binding site" evidence="11">
    <location>
        <position position="88"/>
    </location>
    <ligand>
        <name>[4Fe-4S] cluster</name>
        <dbReference type="ChEBI" id="CHEBI:49883"/>
    </ligand>
</feature>
<evidence type="ECO:0000256" key="10">
    <source>
        <dbReference type="ARBA" id="ARBA00059995"/>
    </source>
</evidence>
<evidence type="ECO:0000313" key="15">
    <source>
        <dbReference type="EMBL" id="REH37604.1"/>
    </source>
</evidence>
<dbReference type="SUPFAM" id="SSF53335">
    <property type="entry name" value="S-adenosyl-L-methionine-dependent methyltransferases"/>
    <property type="match status" value="1"/>
</dbReference>
<dbReference type="NCBIfam" id="TIGR00479">
    <property type="entry name" value="rumA"/>
    <property type="match status" value="1"/>
</dbReference>
<sequence>MSRKRDKLNALAPEMLTVTKLGHDGRGIAHRADGKLVFVDGALPGEDVLVKLGNLHKKYDEGRAIEVLNASPDRVAAPCVHFGVCGGCSLQHMSRQAQLDLKQSVLAEQLKHFGGIEPLEWLPPLVSESNSYRRKARMGVRYVIKKEKLLVGFRERQASFLAELDSCVVMDPRLGLSITAFRELINGLAARDHIPQIEVAAGDELDGVAPVALVFRHMIDLSDSDRQALIDFCAERGWQCYLQPGNYDTVHKVWPVDGPDRLAYELPFPAANGADLRLAFHPNDFTQVNADINRQMLPLALELLETSAEHRVLDLFCGLGNFTLPLATKAREVVGVEGSEAMVRRGQENATANGLSNVSFYSHDLTKDIASQPWAALGFDRVLIDPPRSGALEILPHIVSLKPQRVVYVSCNPATLARDAGELAKAGYVLLKAGIMDMFTHTTHVESIAVFEKRA</sequence>
<dbReference type="OrthoDB" id="9804590at2"/>
<dbReference type="Gene3D" id="3.40.50.150">
    <property type="entry name" value="Vaccinia Virus protein VP39"/>
    <property type="match status" value="1"/>
</dbReference>
<evidence type="ECO:0000256" key="12">
    <source>
        <dbReference type="PROSITE-ProRule" id="PRU01024"/>
    </source>
</evidence>
<dbReference type="AlphaFoldDB" id="A0A3E0H459"/>
<proteinExistence type="inferred from homology"/>
<evidence type="ECO:0000256" key="9">
    <source>
        <dbReference type="ARBA" id="ARBA00052756"/>
    </source>
</evidence>
<name>A0A3E0H459_9GAMM</name>
<dbReference type="Proteomes" id="UP000256774">
    <property type="component" value="Unassembled WGS sequence"/>
</dbReference>
<keyword evidence="4 11" id="KW-0808">Transferase</keyword>
<dbReference type="PROSITE" id="PS50926">
    <property type="entry name" value="TRAM"/>
    <property type="match status" value="1"/>
</dbReference>
<dbReference type="Pfam" id="PF05958">
    <property type="entry name" value="tRNA_U5-meth_tr"/>
    <property type="match status" value="1"/>
</dbReference>
<evidence type="ECO:0000256" key="5">
    <source>
        <dbReference type="ARBA" id="ARBA00022691"/>
    </source>
</evidence>
<feature type="binding site" evidence="11">
    <location>
        <position position="321"/>
    </location>
    <ligand>
        <name>S-adenosyl-L-methionine</name>
        <dbReference type="ChEBI" id="CHEBI:59789"/>
    </ligand>
</feature>
<evidence type="ECO:0000256" key="7">
    <source>
        <dbReference type="ARBA" id="ARBA00023004"/>
    </source>
</evidence>
<dbReference type="SUPFAM" id="SSF50249">
    <property type="entry name" value="Nucleic acid-binding proteins"/>
    <property type="match status" value="1"/>
</dbReference>
<dbReference type="EC" id="2.1.1.190" evidence="11"/>
<feature type="domain" description="TRAM" evidence="14">
    <location>
        <begin position="5"/>
        <end position="66"/>
    </location>
</feature>
<feature type="binding site" evidence="11 12">
    <location>
        <position position="385"/>
    </location>
    <ligand>
        <name>S-adenosyl-L-methionine</name>
        <dbReference type="ChEBI" id="CHEBI:59789"/>
    </ligand>
</feature>
<gene>
    <name evidence="11" type="primary">rlmD</name>
    <name evidence="15" type="ORF">DFR26_1380</name>
</gene>
<dbReference type="Pfam" id="PF01938">
    <property type="entry name" value="TRAM"/>
    <property type="match status" value="1"/>
</dbReference>
<feature type="active site" evidence="13">
    <location>
        <position position="411"/>
    </location>
</feature>
<comment type="caution">
    <text evidence="15">The sequence shown here is derived from an EMBL/GenBank/DDBJ whole genome shotgun (WGS) entry which is preliminary data.</text>
</comment>
<keyword evidence="2 11" id="KW-0698">rRNA processing</keyword>
<comment type="similarity">
    <text evidence="11">Belongs to the class I-like SAM-binding methyltransferase superfamily. RNA M5U methyltransferase family. RlmD subfamily.</text>
</comment>
<feature type="binding site" evidence="11 12">
    <location>
        <position position="337"/>
    </location>
    <ligand>
        <name>S-adenosyl-L-methionine</name>
        <dbReference type="ChEBI" id="CHEBI:59789"/>
    </ligand>
</feature>
<evidence type="ECO:0000256" key="13">
    <source>
        <dbReference type="PROSITE-ProRule" id="PRU10015"/>
    </source>
</evidence>
<dbReference type="NCBIfam" id="NF009639">
    <property type="entry name" value="PRK13168.1"/>
    <property type="match status" value="1"/>
</dbReference>